<keyword evidence="1" id="KW-0472">Membrane</keyword>
<feature type="transmembrane region" description="Helical" evidence="1">
    <location>
        <begin position="27"/>
        <end position="49"/>
    </location>
</feature>
<dbReference type="RefSeq" id="WP_073341533.1">
    <property type="nucleotide sequence ID" value="NZ_FQVH01000003.1"/>
</dbReference>
<dbReference type="STRING" id="1121256.SAMN02746089_00515"/>
<organism evidence="2 3">
    <name type="scientific">Caldanaerobius fijiensis DSM 17918</name>
    <dbReference type="NCBI Taxonomy" id="1121256"/>
    <lineage>
        <taxon>Bacteria</taxon>
        <taxon>Bacillati</taxon>
        <taxon>Bacillota</taxon>
        <taxon>Clostridia</taxon>
        <taxon>Thermoanaerobacterales</taxon>
        <taxon>Thermoanaerobacteraceae</taxon>
        <taxon>Caldanaerobius</taxon>
    </lineage>
</organism>
<keyword evidence="3" id="KW-1185">Reference proteome</keyword>
<feature type="transmembrane region" description="Helical" evidence="1">
    <location>
        <begin position="94"/>
        <end position="114"/>
    </location>
</feature>
<keyword evidence="1" id="KW-1133">Transmembrane helix</keyword>
<evidence type="ECO:0000256" key="1">
    <source>
        <dbReference type="SAM" id="Phobius"/>
    </source>
</evidence>
<gene>
    <name evidence="2" type="ORF">SAMN02746089_00515</name>
</gene>
<protein>
    <recommendedName>
        <fullName evidence="4">ABC-transporter type IV</fullName>
    </recommendedName>
</protein>
<dbReference type="Proteomes" id="UP000184088">
    <property type="component" value="Unassembled WGS sequence"/>
</dbReference>
<dbReference type="EMBL" id="FQVH01000003">
    <property type="protein sequence ID" value="SHE60632.1"/>
    <property type="molecule type" value="Genomic_DNA"/>
</dbReference>
<dbReference type="AlphaFoldDB" id="A0A1M4UVA0"/>
<keyword evidence="1" id="KW-0812">Transmembrane</keyword>
<dbReference type="OrthoDB" id="1724157at2"/>
<evidence type="ECO:0000313" key="3">
    <source>
        <dbReference type="Proteomes" id="UP000184088"/>
    </source>
</evidence>
<name>A0A1M4UVA0_9THEO</name>
<proteinExistence type="predicted"/>
<sequence>MGWVLAFVLSWILFLICIDWKRLWPNVIGGIWASIIQIMVDKIFIGLNLYAIKESILCISGAGSIFFTLGPVFTMGTLMVQHLPKNRWARLLNIFIWVGFFMLFERVMWVFGYLEYRHWNSLYSFWIDIMALIDISWFGENFVKRMR</sequence>
<reference evidence="2 3" key="1">
    <citation type="submission" date="2016-11" db="EMBL/GenBank/DDBJ databases">
        <authorList>
            <person name="Jaros S."/>
            <person name="Januszkiewicz K."/>
            <person name="Wedrychowicz H."/>
        </authorList>
    </citation>
    <scope>NUCLEOTIDE SEQUENCE [LARGE SCALE GENOMIC DNA]</scope>
    <source>
        <strain evidence="2 3">DSM 17918</strain>
    </source>
</reference>
<accession>A0A1M4UVA0</accession>
<evidence type="ECO:0008006" key="4">
    <source>
        <dbReference type="Google" id="ProtNLM"/>
    </source>
</evidence>
<feature type="transmembrane region" description="Helical" evidence="1">
    <location>
        <begin position="56"/>
        <end position="74"/>
    </location>
</feature>
<evidence type="ECO:0000313" key="2">
    <source>
        <dbReference type="EMBL" id="SHE60632.1"/>
    </source>
</evidence>